<dbReference type="PANTHER" id="PTHR34361">
    <property type="entry name" value="OS08G0157800 PROTEIN"/>
    <property type="match status" value="1"/>
</dbReference>
<organism evidence="2 3">
    <name type="scientific">Lactuca sativa</name>
    <name type="common">Garden lettuce</name>
    <dbReference type="NCBI Taxonomy" id="4236"/>
    <lineage>
        <taxon>Eukaryota</taxon>
        <taxon>Viridiplantae</taxon>
        <taxon>Streptophyta</taxon>
        <taxon>Embryophyta</taxon>
        <taxon>Tracheophyta</taxon>
        <taxon>Spermatophyta</taxon>
        <taxon>Magnoliopsida</taxon>
        <taxon>eudicotyledons</taxon>
        <taxon>Gunneridae</taxon>
        <taxon>Pentapetalae</taxon>
        <taxon>asterids</taxon>
        <taxon>campanulids</taxon>
        <taxon>Asterales</taxon>
        <taxon>Asteraceae</taxon>
        <taxon>Cichorioideae</taxon>
        <taxon>Cichorieae</taxon>
        <taxon>Lactucinae</taxon>
        <taxon>Lactuca</taxon>
    </lineage>
</organism>
<dbReference type="OrthoDB" id="611935at2759"/>
<feature type="compositionally biased region" description="Polar residues" evidence="1">
    <location>
        <begin position="29"/>
        <end position="43"/>
    </location>
</feature>
<evidence type="ECO:0000256" key="1">
    <source>
        <dbReference type="SAM" id="MobiDB-lite"/>
    </source>
</evidence>
<feature type="region of interest" description="Disordered" evidence="1">
    <location>
        <begin position="458"/>
        <end position="510"/>
    </location>
</feature>
<feature type="region of interest" description="Disordered" evidence="1">
    <location>
        <begin position="1"/>
        <end position="43"/>
    </location>
</feature>
<keyword evidence="3" id="KW-1185">Reference proteome</keyword>
<feature type="compositionally biased region" description="Acidic residues" evidence="1">
    <location>
        <begin position="799"/>
        <end position="817"/>
    </location>
</feature>
<dbReference type="EMBL" id="NBSK02000002">
    <property type="protein sequence ID" value="KAJ0224008.1"/>
    <property type="molecule type" value="Genomic_DNA"/>
</dbReference>
<evidence type="ECO:0000313" key="2">
    <source>
        <dbReference type="EMBL" id="KAJ0224008.1"/>
    </source>
</evidence>
<comment type="caution">
    <text evidence="2">The sequence shown here is derived from an EMBL/GenBank/DDBJ whole genome shotgun (WGS) entry which is preliminary data.</text>
</comment>
<feature type="compositionally biased region" description="Polar residues" evidence="1">
    <location>
        <begin position="474"/>
        <end position="487"/>
    </location>
</feature>
<name>A0A9R1WHH4_LACSA</name>
<gene>
    <name evidence="2" type="ORF">LSAT_V11C200101060</name>
</gene>
<dbReference type="Proteomes" id="UP000235145">
    <property type="component" value="Unassembled WGS sequence"/>
</dbReference>
<feature type="region of interest" description="Disordered" evidence="1">
    <location>
        <begin position="518"/>
        <end position="537"/>
    </location>
</feature>
<dbReference type="PANTHER" id="PTHR34361:SF2">
    <property type="entry name" value="OS08G0157800 PROTEIN"/>
    <property type="match status" value="1"/>
</dbReference>
<evidence type="ECO:0000313" key="3">
    <source>
        <dbReference type="Proteomes" id="UP000235145"/>
    </source>
</evidence>
<feature type="region of interest" description="Disordered" evidence="1">
    <location>
        <begin position="798"/>
        <end position="838"/>
    </location>
</feature>
<dbReference type="AlphaFoldDB" id="A0A9R1WHH4"/>
<reference evidence="2 3" key="1">
    <citation type="journal article" date="2017" name="Nat. Commun.">
        <title>Genome assembly with in vitro proximity ligation data and whole-genome triplication in lettuce.</title>
        <authorList>
            <person name="Reyes-Chin-Wo S."/>
            <person name="Wang Z."/>
            <person name="Yang X."/>
            <person name="Kozik A."/>
            <person name="Arikit S."/>
            <person name="Song C."/>
            <person name="Xia L."/>
            <person name="Froenicke L."/>
            <person name="Lavelle D.O."/>
            <person name="Truco M.J."/>
            <person name="Xia R."/>
            <person name="Zhu S."/>
            <person name="Xu C."/>
            <person name="Xu H."/>
            <person name="Xu X."/>
            <person name="Cox K."/>
            <person name="Korf I."/>
            <person name="Meyers B.C."/>
            <person name="Michelmore R.W."/>
        </authorList>
    </citation>
    <scope>NUCLEOTIDE SEQUENCE [LARGE SCALE GENOMIC DNA]</scope>
    <source>
        <strain evidence="3">cv. Salinas</strain>
        <tissue evidence="2">Seedlings</tissue>
    </source>
</reference>
<proteinExistence type="predicted"/>
<sequence length="838" mass="91964">MMGLGYLGSSSSSSSSSNLSPLAPPFTVDRSNQNKPALNSNSISHFNDPSYGVPFTSSWHSSTARQDFLADSGRTTTLPLNDSRYMIPEPVNLPTAGNWSGLNSNGKHGLEQITPGRPHWSAVYPSPKRVADSFSYNLSEAKPFYPPYASSSSVNNDDIPLVTFSEPGYDLLSSSGLGLAHGHGDETSQVDYTRSLSGLEYNPQHDSVWSTGLPEGKQVKKIESDDSFFSEEANLAAYNNYFNQGAYGNKSSSKSKDDASLFYYADIIRRANNSGHGKSDAASFSANANTHSLDPNDLSKGGSTFRAFPMFSESHPLIQSPEPPEDLWNSQNSYNPNPYEKRYHMFDCSDDHITKSSALVIKPPAAVSSKSLEIGNLSALNINDVVGSPLKEKEQSLSGGSFLAPNQLSFQIGRTSSTKNEDMSASASDQLKFEFKAQVPDINTTGNVKISANSFEQFDHHNPAEDSPCWKGAPTSQSQFLPFESQSPQPPMKKLQTGNGVDETNERKEDSVEVVVVNSSEPSNGGGGGGGVVDNNIKPKKEYASLNESSKLKLPTTPEMDVNVNASGVVKSLYNLSDLLLLHCSNDEFALKEHDREALDRVIHNLGVCMSKATSPPPPPPQQQKTCTSNMSQELQMRNETILHDDSFGKNVEKLLLEHASLDVDPPKDHKMVQAIQKVLAENVECEVKVTETLSLYKNLWLEAEAELCSLSFRARFERLKTHKSTDAAASPTPIKKEITVVDDDVDVEAGVMARFNILKRREDPNPVADIIDPWVMDRLNILKRRGELNANNKVTDCVQDDEEAEEDQQEEEEEEAVGSGGSDWEHILKDDFSWRLS</sequence>
<feature type="compositionally biased region" description="Basic and acidic residues" evidence="1">
    <location>
        <begin position="824"/>
        <end position="838"/>
    </location>
</feature>
<protein>
    <submittedName>
        <fullName evidence="2">Uncharacterized protein</fullName>
    </submittedName>
</protein>
<accession>A0A9R1WHH4</accession>